<dbReference type="EMBL" id="BAABJR010000007">
    <property type="protein sequence ID" value="GAA5208856.1"/>
    <property type="molecule type" value="Genomic_DNA"/>
</dbReference>
<feature type="region of interest" description="Disordered" evidence="1">
    <location>
        <begin position="164"/>
        <end position="257"/>
    </location>
</feature>
<feature type="region of interest" description="Disordered" evidence="1">
    <location>
        <begin position="1"/>
        <end position="32"/>
    </location>
</feature>
<dbReference type="Proteomes" id="UP001499878">
    <property type="component" value="Unassembled WGS sequence"/>
</dbReference>
<feature type="compositionally biased region" description="Low complexity" evidence="1">
    <location>
        <begin position="199"/>
        <end position="208"/>
    </location>
</feature>
<proteinExistence type="predicted"/>
<name>A0ABP9T1M1_9ACTN</name>
<evidence type="ECO:0000256" key="1">
    <source>
        <dbReference type="SAM" id="MobiDB-lite"/>
    </source>
</evidence>
<keyword evidence="4" id="KW-1185">Reference proteome</keyword>
<feature type="compositionally biased region" description="Low complexity" evidence="1">
    <location>
        <begin position="177"/>
        <end position="189"/>
    </location>
</feature>
<evidence type="ECO:0000313" key="4">
    <source>
        <dbReference type="Proteomes" id="UP001499878"/>
    </source>
</evidence>
<feature type="compositionally biased region" description="Basic and acidic residues" evidence="1">
    <location>
        <begin position="220"/>
        <end position="257"/>
    </location>
</feature>
<feature type="domain" description="SAV-6107-like HEPN" evidence="2">
    <location>
        <begin position="55"/>
        <end position="155"/>
    </location>
</feature>
<organism evidence="3 4">
    <name type="scientific">Streptomyces thinghirensis</name>
    <dbReference type="NCBI Taxonomy" id="551547"/>
    <lineage>
        <taxon>Bacteria</taxon>
        <taxon>Bacillati</taxon>
        <taxon>Actinomycetota</taxon>
        <taxon>Actinomycetes</taxon>
        <taxon>Kitasatosporales</taxon>
        <taxon>Streptomycetaceae</taxon>
        <taxon>Streptomyces</taxon>
    </lineage>
</organism>
<accession>A0ABP9T1M1</accession>
<dbReference type="Pfam" id="PF18726">
    <property type="entry name" value="HEPN_SAV_6107"/>
    <property type="match status" value="1"/>
</dbReference>
<protein>
    <recommendedName>
        <fullName evidence="2">SAV-6107-like HEPN domain-containing protein</fullName>
    </recommendedName>
</protein>
<reference evidence="4" key="1">
    <citation type="journal article" date="2019" name="Int. J. Syst. Evol. Microbiol.">
        <title>The Global Catalogue of Microorganisms (GCM) 10K type strain sequencing project: providing services to taxonomists for standard genome sequencing and annotation.</title>
        <authorList>
            <consortium name="The Broad Institute Genomics Platform"/>
            <consortium name="The Broad Institute Genome Sequencing Center for Infectious Disease"/>
            <person name="Wu L."/>
            <person name="Ma J."/>
        </authorList>
    </citation>
    <scope>NUCLEOTIDE SEQUENCE [LARGE SCALE GENOMIC DNA]</scope>
    <source>
        <strain evidence="4">JCM 18306</strain>
    </source>
</reference>
<sequence>MAHSSAAAARRRRAAGPAPSLTGPASDVHPVLRRTTAPPAALDLLAQARAGLEEATVLETPNERYATAHLAALRTAAAVLAARGRPETTPRARARIRSAWEVLPEIAPELSDWSALFASGARRRARAEAGIEGAANRRDADDLIRDVAMFLRLVERMLVLQPVLPQPRPDTDHPAPDHAAPGDAAPGRSDAGRSDAGDPDSGGPDSGRPGPGRLGSGRSDAGRPDSGRHGVDRPDFDRPGGERSVGDRMGRELPDAG</sequence>
<comment type="caution">
    <text evidence="3">The sequence shown here is derived from an EMBL/GenBank/DDBJ whole genome shotgun (WGS) entry which is preliminary data.</text>
</comment>
<dbReference type="InterPro" id="IPR040891">
    <property type="entry name" value="HEPN_SAV_6107"/>
</dbReference>
<evidence type="ECO:0000313" key="3">
    <source>
        <dbReference type="EMBL" id="GAA5208856.1"/>
    </source>
</evidence>
<gene>
    <name evidence="3" type="ORF">GCM10023323_30010</name>
</gene>
<evidence type="ECO:0000259" key="2">
    <source>
        <dbReference type="Pfam" id="PF18726"/>
    </source>
</evidence>